<name>A0ABP5AGG0_9ACTN</name>
<dbReference type="Pfam" id="PF12555">
    <property type="entry name" value="SteA-like_C"/>
    <property type="match status" value="1"/>
</dbReference>
<keyword evidence="1" id="KW-0812">Transmembrane</keyword>
<accession>A0ABP5AGG0</accession>
<dbReference type="Proteomes" id="UP001501612">
    <property type="component" value="Unassembled WGS sequence"/>
</dbReference>
<dbReference type="NCBIfam" id="NF040608">
    <property type="entry name" value="division_SteA"/>
    <property type="match status" value="1"/>
</dbReference>
<feature type="domain" description="SteA-like C-terminal" evidence="2">
    <location>
        <begin position="353"/>
        <end position="398"/>
    </location>
</feature>
<gene>
    <name evidence="3" type="primary">steA</name>
    <name evidence="3" type="ORF">GCM10009737_13460</name>
</gene>
<protein>
    <submittedName>
        <fullName evidence="3">Cytokinetic ring protein SteA</fullName>
    </submittedName>
</protein>
<keyword evidence="1" id="KW-0472">Membrane</keyword>
<evidence type="ECO:0000256" key="1">
    <source>
        <dbReference type="SAM" id="Phobius"/>
    </source>
</evidence>
<proteinExistence type="predicted"/>
<dbReference type="EMBL" id="BAAAMY010000003">
    <property type="protein sequence ID" value="GAA1913333.1"/>
    <property type="molecule type" value="Genomic_DNA"/>
</dbReference>
<organism evidence="3 4">
    <name type="scientific">Nocardioides lentus</name>
    <dbReference type="NCBI Taxonomy" id="338077"/>
    <lineage>
        <taxon>Bacteria</taxon>
        <taxon>Bacillati</taxon>
        <taxon>Actinomycetota</taxon>
        <taxon>Actinomycetes</taxon>
        <taxon>Propionibacteriales</taxon>
        <taxon>Nocardioidaceae</taxon>
        <taxon>Nocardioides</taxon>
    </lineage>
</organism>
<evidence type="ECO:0000313" key="3">
    <source>
        <dbReference type="EMBL" id="GAA1913333.1"/>
    </source>
</evidence>
<evidence type="ECO:0000313" key="4">
    <source>
        <dbReference type="Proteomes" id="UP001501612"/>
    </source>
</evidence>
<keyword evidence="1" id="KW-1133">Transmembrane helix</keyword>
<sequence length="422" mass="43465">MRLSLRATPRTDTEPGLTARAHVVGRRDVVTGARGPRPGDVLVVDRTDLDRATAQAAVDAGVAAVLNTSSSISGRFPTLGAGMLADAGIVHVDRLGARLLDAVRHGQPVRVHDATVHAEDGEVGPGRLLDPSRVVELQGQARSSMSAHLDSLTLNAGDFLKREHRLLLHGSGLPDLRTAMAGRAVVVVGAGHEHRAELRAVRAFVKEQRPVVVAVGTGAVVASDVGMTPDVVVLGGPEAGTDTGSGRGLPPAAVLRRAHDVVVCRPRGTADDTDERLSRLGVTPAAVRTAAAPEDAALLLAHHRGASAIVGVGLHGTLEEMLDGDRPGLAGGYLTRLEIGPRLVDATALPGVYAGRVGVRHLLAVLLVGLVALLVAVLVTPVGQEWYAAAVDAVRGLAARLPGALPADRLADLLRALPGGTS</sequence>
<keyword evidence="4" id="KW-1185">Reference proteome</keyword>
<feature type="transmembrane region" description="Helical" evidence="1">
    <location>
        <begin position="362"/>
        <end position="382"/>
    </location>
</feature>
<dbReference type="InterPro" id="IPR047795">
    <property type="entry name" value="Put_SteA-like"/>
</dbReference>
<reference evidence="4" key="1">
    <citation type="journal article" date="2019" name="Int. J. Syst. Evol. Microbiol.">
        <title>The Global Catalogue of Microorganisms (GCM) 10K type strain sequencing project: providing services to taxonomists for standard genome sequencing and annotation.</title>
        <authorList>
            <consortium name="The Broad Institute Genomics Platform"/>
            <consortium name="The Broad Institute Genome Sequencing Center for Infectious Disease"/>
            <person name="Wu L."/>
            <person name="Ma J."/>
        </authorList>
    </citation>
    <scope>NUCLEOTIDE SEQUENCE [LARGE SCALE GENOMIC DNA]</scope>
    <source>
        <strain evidence="4">JCM 14046</strain>
    </source>
</reference>
<dbReference type="RefSeq" id="WP_344005429.1">
    <property type="nucleotide sequence ID" value="NZ_BAAAMY010000003.1"/>
</dbReference>
<comment type="caution">
    <text evidence="3">The sequence shown here is derived from an EMBL/GenBank/DDBJ whole genome shotgun (WGS) entry which is preliminary data.</text>
</comment>
<dbReference type="InterPro" id="IPR022215">
    <property type="entry name" value="SteA-like_C"/>
</dbReference>
<evidence type="ECO:0000259" key="2">
    <source>
        <dbReference type="Pfam" id="PF12555"/>
    </source>
</evidence>